<name>A0AA39GUF7_SARSR</name>
<protein>
    <recommendedName>
        <fullName evidence="7">Aspartate aminotransferase</fullName>
        <ecNumber evidence="7">2.6.1.1</ecNumber>
    </recommendedName>
</protein>
<proteinExistence type="inferred from homology"/>
<evidence type="ECO:0000313" key="10">
    <source>
        <dbReference type="Proteomes" id="UP001175261"/>
    </source>
</evidence>
<reference evidence="9" key="1">
    <citation type="submission" date="2022-10" db="EMBL/GenBank/DDBJ databases">
        <title>Determination and structural analysis of whole genome sequence of Sarocladium strictum F4-1.</title>
        <authorList>
            <person name="Hu L."/>
            <person name="Jiang Y."/>
        </authorList>
    </citation>
    <scope>NUCLEOTIDE SEQUENCE</scope>
    <source>
        <strain evidence="9">F4-1</strain>
    </source>
</reference>
<dbReference type="InterPro" id="IPR004838">
    <property type="entry name" value="NHTrfase_class1_PyrdxlP-BS"/>
</dbReference>
<comment type="caution">
    <text evidence="9">The sequence shown here is derived from an EMBL/GenBank/DDBJ whole genome shotgun (WGS) entry which is preliminary data.</text>
</comment>
<evidence type="ECO:0000256" key="3">
    <source>
        <dbReference type="ARBA" id="ARBA00011738"/>
    </source>
</evidence>
<dbReference type="Proteomes" id="UP001175261">
    <property type="component" value="Unassembled WGS sequence"/>
</dbReference>
<feature type="domain" description="Aminotransferase class I/classII large" evidence="8">
    <location>
        <begin position="61"/>
        <end position="363"/>
    </location>
</feature>
<sequence length="371" mass="40750">MATNSLFNELSVPEAPPDSHYGLRAEFQADRHPDKVNLVIGAYKDDQGRPWILPVVRKICSVQTISGTGAVHLGAVFLSKFLSEPKPTVYLSGPTWDNHVPVFAHAGLPIKHYPYFSEEYKSIDFAGMIEALAAAPRGSVVVLQACAHNPTGVDPSPKQWQEVANVVRRSGLFPFFDCAYQGFATGDLANDSYPIRYFASLGIEMFIAQSFSKNLGLYGQRAGCLHFLAQSTSDAASATRRVSSQLTKLQRCEISTPAAYGARIASIVLNDDQLSREWMCDLATMSQRIAKMRAELRCQLEKLGTPGTFKHITAQIGMFAYTGLTEEQVGLLKSKWHIYMLASGRMSVSGLNTGNVQYVAKAIDDVVRSTR</sequence>
<dbReference type="PRINTS" id="PR00799">
    <property type="entry name" value="TRANSAMINASE"/>
</dbReference>
<dbReference type="GO" id="GO:0004069">
    <property type="term" value="F:L-aspartate:2-oxoglutarate aminotransferase activity"/>
    <property type="evidence" value="ECO:0007669"/>
    <property type="project" value="UniProtKB-EC"/>
</dbReference>
<comment type="similarity">
    <text evidence="2">Belongs to the class-I pyridoxal-phosphate-dependent aminotransferase family.</text>
</comment>
<comment type="miscellaneous">
    <text evidence="7">In eukaryotes there are cytoplasmic, mitochondrial and chloroplastic isozymes.</text>
</comment>
<dbReference type="AlphaFoldDB" id="A0AA39GUF7"/>
<evidence type="ECO:0000256" key="4">
    <source>
        <dbReference type="ARBA" id="ARBA00022576"/>
    </source>
</evidence>
<evidence type="ECO:0000256" key="2">
    <source>
        <dbReference type="ARBA" id="ARBA00007441"/>
    </source>
</evidence>
<organism evidence="9 10">
    <name type="scientific">Sarocladium strictum</name>
    <name type="common">Black bundle disease fungus</name>
    <name type="synonym">Acremonium strictum</name>
    <dbReference type="NCBI Taxonomy" id="5046"/>
    <lineage>
        <taxon>Eukaryota</taxon>
        <taxon>Fungi</taxon>
        <taxon>Dikarya</taxon>
        <taxon>Ascomycota</taxon>
        <taxon>Pezizomycotina</taxon>
        <taxon>Sordariomycetes</taxon>
        <taxon>Hypocreomycetidae</taxon>
        <taxon>Hypocreales</taxon>
        <taxon>Sarocladiaceae</taxon>
        <taxon>Sarocladium</taxon>
    </lineage>
</organism>
<keyword evidence="6" id="KW-0663">Pyridoxal phosphate</keyword>
<keyword evidence="4 7" id="KW-0032">Aminotransferase</keyword>
<dbReference type="InterPro" id="IPR015424">
    <property type="entry name" value="PyrdxlP-dep_Trfase"/>
</dbReference>
<dbReference type="SUPFAM" id="SSF53383">
    <property type="entry name" value="PLP-dependent transferases"/>
    <property type="match status" value="1"/>
</dbReference>
<evidence type="ECO:0000313" key="9">
    <source>
        <dbReference type="EMBL" id="KAK0392307.1"/>
    </source>
</evidence>
<dbReference type="PROSITE" id="PS00105">
    <property type="entry name" value="AA_TRANSFER_CLASS_1"/>
    <property type="match status" value="1"/>
</dbReference>
<dbReference type="Pfam" id="PF00155">
    <property type="entry name" value="Aminotran_1_2"/>
    <property type="match status" value="1"/>
</dbReference>
<accession>A0AA39GUF7</accession>
<gene>
    <name evidence="9" type="ORF">NLU13_1803</name>
</gene>
<dbReference type="GO" id="GO:0006532">
    <property type="term" value="P:aspartate biosynthetic process"/>
    <property type="evidence" value="ECO:0007669"/>
    <property type="project" value="TreeGrafter"/>
</dbReference>
<comment type="cofactor">
    <cofactor evidence="1">
        <name>pyridoxal 5'-phosphate</name>
        <dbReference type="ChEBI" id="CHEBI:597326"/>
    </cofactor>
</comment>
<dbReference type="FunFam" id="3.90.1150.10:FF:000001">
    <property type="entry name" value="Aspartate aminotransferase"/>
    <property type="match status" value="1"/>
</dbReference>
<dbReference type="GO" id="GO:0030170">
    <property type="term" value="F:pyridoxal phosphate binding"/>
    <property type="evidence" value="ECO:0007669"/>
    <property type="project" value="InterPro"/>
</dbReference>
<dbReference type="InterPro" id="IPR015422">
    <property type="entry name" value="PyrdxlP-dep_Trfase_small"/>
</dbReference>
<keyword evidence="5 7" id="KW-0808">Transferase</keyword>
<dbReference type="PANTHER" id="PTHR11879">
    <property type="entry name" value="ASPARTATE AMINOTRANSFERASE"/>
    <property type="match status" value="1"/>
</dbReference>
<dbReference type="PANTHER" id="PTHR11879:SF55">
    <property type="entry name" value="GLUTAMATE OXALOACETATE TRANSAMINASE 1, ISOFORM B"/>
    <property type="match status" value="1"/>
</dbReference>
<dbReference type="EMBL" id="JAPDFR010000001">
    <property type="protein sequence ID" value="KAK0392307.1"/>
    <property type="molecule type" value="Genomic_DNA"/>
</dbReference>
<dbReference type="InterPro" id="IPR000796">
    <property type="entry name" value="Asp_trans"/>
</dbReference>
<evidence type="ECO:0000259" key="8">
    <source>
        <dbReference type="Pfam" id="PF00155"/>
    </source>
</evidence>
<dbReference type="CDD" id="cd00609">
    <property type="entry name" value="AAT_like"/>
    <property type="match status" value="1"/>
</dbReference>
<comment type="subunit">
    <text evidence="3 7">Homodimer.</text>
</comment>
<evidence type="ECO:0000256" key="5">
    <source>
        <dbReference type="ARBA" id="ARBA00022679"/>
    </source>
</evidence>
<dbReference type="EC" id="2.6.1.1" evidence="7"/>
<dbReference type="InterPro" id="IPR004839">
    <property type="entry name" value="Aminotransferase_I/II_large"/>
</dbReference>
<evidence type="ECO:0000256" key="1">
    <source>
        <dbReference type="ARBA" id="ARBA00001933"/>
    </source>
</evidence>
<dbReference type="GO" id="GO:0005829">
    <property type="term" value="C:cytosol"/>
    <property type="evidence" value="ECO:0007669"/>
    <property type="project" value="TreeGrafter"/>
</dbReference>
<evidence type="ECO:0000256" key="7">
    <source>
        <dbReference type="RuleBase" id="RU000480"/>
    </source>
</evidence>
<dbReference type="Gene3D" id="3.40.640.10">
    <property type="entry name" value="Type I PLP-dependent aspartate aminotransferase-like (Major domain)"/>
    <property type="match status" value="1"/>
</dbReference>
<dbReference type="InterPro" id="IPR015421">
    <property type="entry name" value="PyrdxlP-dep_Trfase_major"/>
</dbReference>
<keyword evidence="10" id="KW-1185">Reference proteome</keyword>
<comment type="catalytic activity">
    <reaction evidence="7">
        <text>L-aspartate + 2-oxoglutarate = oxaloacetate + L-glutamate</text>
        <dbReference type="Rhea" id="RHEA:21824"/>
        <dbReference type="ChEBI" id="CHEBI:16452"/>
        <dbReference type="ChEBI" id="CHEBI:16810"/>
        <dbReference type="ChEBI" id="CHEBI:29985"/>
        <dbReference type="ChEBI" id="CHEBI:29991"/>
        <dbReference type="EC" id="2.6.1.1"/>
    </reaction>
</comment>
<dbReference type="Gene3D" id="3.90.1150.10">
    <property type="entry name" value="Aspartate Aminotransferase, domain 1"/>
    <property type="match status" value="2"/>
</dbReference>
<evidence type="ECO:0000256" key="6">
    <source>
        <dbReference type="ARBA" id="ARBA00022898"/>
    </source>
</evidence>